<dbReference type="EMBL" id="JALPTH010000026">
    <property type="protein sequence ID" value="MCK8680357.1"/>
    <property type="molecule type" value="Genomic_DNA"/>
</dbReference>
<feature type="region of interest" description="Disordered" evidence="1">
    <location>
        <begin position="1"/>
        <end position="89"/>
    </location>
</feature>
<keyword evidence="2" id="KW-1133">Transmembrane helix</keyword>
<evidence type="ECO:0000259" key="3">
    <source>
        <dbReference type="Pfam" id="PF13828"/>
    </source>
</evidence>
<keyword evidence="2" id="KW-0812">Transmembrane</keyword>
<reference evidence="4 5" key="1">
    <citation type="submission" date="2022-04" db="EMBL/GenBank/DDBJ databases">
        <title>Streptomyces sp. nov. LCR6-01 isolated from Lichen of Dirinaria sp.</title>
        <authorList>
            <person name="Kanchanasin P."/>
            <person name="Tanasupawat S."/>
            <person name="Phongsopitanun W."/>
        </authorList>
    </citation>
    <scope>NUCLEOTIDE SEQUENCE [LARGE SCALE GENOMIC DNA]</scope>
    <source>
        <strain evidence="4 5">LCR6-01</strain>
    </source>
</reference>
<evidence type="ECO:0000313" key="5">
    <source>
        <dbReference type="Proteomes" id="UP001522868"/>
    </source>
</evidence>
<dbReference type="Pfam" id="PF13828">
    <property type="entry name" value="DUF4190"/>
    <property type="match status" value="1"/>
</dbReference>
<feature type="domain" description="DUF4190" evidence="3">
    <location>
        <begin position="130"/>
        <end position="194"/>
    </location>
</feature>
<comment type="caution">
    <text evidence="4">The sequence shown here is derived from an EMBL/GenBank/DDBJ whole genome shotgun (WGS) entry which is preliminary data.</text>
</comment>
<evidence type="ECO:0000313" key="4">
    <source>
        <dbReference type="EMBL" id="MCK8680357.1"/>
    </source>
</evidence>
<feature type="transmembrane region" description="Helical" evidence="2">
    <location>
        <begin position="177"/>
        <end position="206"/>
    </location>
</feature>
<evidence type="ECO:0000256" key="2">
    <source>
        <dbReference type="SAM" id="Phobius"/>
    </source>
</evidence>
<dbReference type="RefSeq" id="WP_248636174.1">
    <property type="nucleotide sequence ID" value="NZ_JALPTH010000026.1"/>
</dbReference>
<gene>
    <name evidence="4" type="ORF">M1O15_23765</name>
</gene>
<sequence length="236" mass="23855">MSEKHDPYDPWAPPGDGASPERPADPPVTPPPGNPPGNRSPGVHDFPTMTSMPGAGGEVPPPPTAPGGPAPTSPYGYPDPTVTSGGYGYPDPTVTSGGYGYPVPPPPAASGYPGYPGYGTWGAPAPSNGMGVAALVLGIIGVVLFCAWGLGLILGILALIFGLIGRKKARRGEADNGGMALAGVILGSVAIAIGAGFLAFLIWSIAQDRDDYSDPDPPRYDSALVVSHSGSPLRPH</sequence>
<keyword evidence="5" id="KW-1185">Reference proteome</keyword>
<keyword evidence="2" id="KW-0472">Membrane</keyword>
<feature type="compositionally biased region" description="Pro residues" evidence="1">
    <location>
        <begin position="59"/>
        <end position="72"/>
    </location>
</feature>
<evidence type="ECO:0000256" key="1">
    <source>
        <dbReference type="SAM" id="MobiDB-lite"/>
    </source>
</evidence>
<feature type="compositionally biased region" description="Pro residues" evidence="1">
    <location>
        <begin position="25"/>
        <end position="35"/>
    </location>
</feature>
<name>A0ABT0IGH1_9ACTN</name>
<dbReference type="InterPro" id="IPR025241">
    <property type="entry name" value="DUF4190"/>
</dbReference>
<feature type="transmembrane region" description="Helical" evidence="2">
    <location>
        <begin position="132"/>
        <end position="165"/>
    </location>
</feature>
<organism evidence="4 5">
    <name type="scientific">Streptomyces lichenis</name>
    <dbReference type="NCBI Taxonomy" id="2306967"/>
    <lineage>
        <taxon>Bacteria</taxon>
        <taxon>Bacillati</taxon>
        <taxon>Actinomycetota</taxon>
        <taxon>Actinomycetes</taxon>
        <taxon>Kitasatosporales</taxon>
        <taxon>Streptomycetaceae</taxon>
        <taxon>Streptomyces</taxon>
    </lineage>
</organism>
<protein>
    <submittedName>
        <fullName evidence="4">DUF4190 domain-containing protein</fullName>
    </submittedName>
</protein>
<proteinExistence type="predicted"/>
<accession>A0ABT0IGH1</accession>
<dbReference type="Proteomes" id="UP001522868">
    <property type="component" value="Unassembled WGS sequence"/>
</dbReference>